<dbReference type="InterPro" id="IPR011006">
    <property type="entry name" value="CheY-like_superfamily"/>
</dbReference>
<keyword evidence="1 6" id="KW-0597">Phosphoprotein</keyword>
<keyword evidence="4" id="KW-0238">DNA-binding</keyword>
<keyword evidence="3" id="KW-0805">Transcription regulation</keyword>
<evidence type="ECO:0000256" key="6">
    <source>
        <dbReference type="PROSITE-ProRule" id="PRU00169"/>
    </source>
</evidence>
<dbReference type="RefSeq" id="WP_190475140.1">
    <property type="nucleotide sequence ID" value="NZ_JACJPW010000168.1"/>
</dbReference>
<evidence type="ECO:0000256" key="4">
    <source>
        <dbReference type="ARBA" id="ARBA00023125"/>
    </source>
</evidence>
<sequence>MWNDIFLKVEADGSEATYYELQEQTPDLHVLIVDDDEELRAILSFALVQAGYKVTMAKDGPTALNLAKEKQPDIVLLDLILPGMEGIEICWRIRQFSDVPILIMTVINHDSEKVWGLKAGADDYIIKPFSIRELLARIEAIRRRYEAIPRALGERSNIK</sequence>
<dbReference type="InterPro" id="IPR001789">
    <property type="entry name" value="Sig_transdc_resp-reg_receiver"/>
</dbReference>
<dbReference type="FunFam" id="3.40.50.2300:FF:000001">
    <property type="entry name" value="DNA-binding response regulator PhoB"/>
    <property type="match status" value="1"/>
</dbReference>
<evidence type="ECO:0000313" key="8">
    <source>
        <dbReference type="EMBL" id="MBD2186127.1"/>
    </source>
</evidence>
<dbReference type="GO" id="GO:0005829">
    <property type="term" value="C:cytosol"/>
    <property type="evidence" value="ECO:0007669"/>
    <property type="project" value="TreeGrafter"/>
</dbReference>
<feature type="domain" description="Response regulatory" evidence="7">
    <location>
        <begin position="29"/>
        <end position="142"/>
    </location>
</feature>
<keyword evidence="5" id="KW-0804">Transcription</keyword>
<proteinExistence type="predicted"/>
<accession>A0A926ZL79</accession>
<dbReference type="GO" id="GO:0032993">
    <property type="term" value="C:protein-DNA complex"/>
    <property type="evidence" value="ECO:0007669"/>
    <property type="project" value="TreeGrafter"/>
</dbReference>
<protein>
    <submittedName>
        <fullName evidence="8">Response regulator transcription factor</fullName>
    </submittedName>
</protein>
<evidence type="ECO:0000259" key="7">
    <source>
        <dbReference type="PROSITE" id="PS50110"/>
    </source>
</evidence>
<keyword evidence="2" id="KW-0902">Two-component regulatory system</keyword>
<dbReference type="EMBL" id="JACJPW010000168">
    <property type="protein sequence ID" value="MBD2186127.1"/>
    <property type="molecule type" value="Genomic_DNA"/>
</dbReference>
<dbReference type="PANTHER" id="PTHR48111">
    <property type="entry name" value="REGULATOR OF RPOS"/>
    <property type="match status" value="1"/>
</dbReference>
<dbReference type="PROSITE" id="PS50110">
    <property type="entry name" value="RESPONSE_REGULATORY"/>
    <property type="match status" value="1"/>
</dbReference>
<name>A0A926ZL79_9CYAN</name>
<evidence type="ECO:0000256" key="3">
    <source>
        <dbReference type="ARBA" id="ARBA00023015"/>
    </source>
</evidence>
<evidence type="ECO:0000313" key="9">
    <source>
        <dbReference type="Proteomes" id="UP000641646"/>
    </source>
</evidence>
<dbReference type="AlphaFoldDB" id="A0A926ZL79"/>
<dbReference type="Pfam" id="PF00072">
    <property type="entry name" value="Response_reg"/>
    <property type="match status" value="1"/>
</dbReference>
<dbReference type="SUPFAM" id="SSF52172">
    <property type="entry name" value="CheY-like"/>
    <property type="match status" value="1"/>
</dbReference>
<organism evidence="8 9">
    <name type="scientific">Aerosakkonema funiforme FACHB-1375</name>
    <dbReference type="NCBI Taxonomy" id="2949571"/>
    <lineage>
        <taxon>Bacteria</taxon>
        <taxon>Bacillati</taxon>
        <taxon>Cyanobacteriota</taxon>
        <taxon>Cyanophyceae</taxon>
        <taxon>Oscillatoriophycideae</taxon>
        <taxon>Aerosakkonematales</taxon>
        <taxon>Aerosakkonemataceae</taxon>
        <taxon>Aerosakkonema</taxon>
    </lineage>
</organism>
<feature type="modified residue" description="4-aspartylphosphate" evidence="6">
    <location>
        <position position="78"/>
    </location>
</feature>
<dbReference type="PANTHER" id="PTHR48111:SF40">
    <property type="entry name" value="PHOSPHATE REGULON TRANSCRIPTIONAL REGULATORY PROTEIN PHOB"/>
    <property type="match status" value="1"/>
</dbReference>
<gene>
    <name evidence="8" type="ORF">H6G03_34565</name>
</gene>
<evidence type="ECO:0000256" key="1">
    <source>
        <dbReference type="ARBA" id="ARBA00022553"/>
    </source>
</evidence>
<dbReference type="Proteomes" id="UP000641646">
    <property type="component" value="Unassembled WGS sequence"/>
</dbReference>
<dbReference type="Gene3D" id="3.40.50.2300">
    <property type="match status" value="1"/>
</dbReference>
<dbReference type="SMART" id="SM00448">
    <property type="entry name" value="REC"/>
    <property type="match status" value="1"/>
</dbReference>
<keyword evidence="9" id="KW-1185">Reference proteome</keyword>
<evidence type="ECO:0000256" key="5">
    <source>
        <dbReference type="ARBA" id="ARBA00023163"/>
    </source>
</evidence>
<dbReference type="Gene3D" id="6.10.250.690">
    <property type="match status" value="1"/>
</dbReference>
<comment type="caution">
    <text evidence="8">The sequence shown here is derived from an EMBL/GenBank/DDBJ whole genome shotgun (WGS) entry which is preliminary data.</text>
</comment>
<dbReference type="GO" id="GO:0006355">
    <property type="term" value="P:regulation of DNA-templated transcription"/>
    <property type="evidence" value="ECO:0007669"/>
    <property type="project" value="TreeGrafter"/>
</dbReference>
<reference evidence="8" key="1">
    <citation type="journal article" date="2015" name="ISME J.">
        <title>Draft Genome Sequence of Streptomyces incarnatus NRRL8089, which Produces the Nucleoside Antibiotic Sinefungin.</title>
        <authorList>
            <person name="Oshima K."/>
            <person name="Hattori M."/>
            <person name="Shimizu H."/>
            <person name="Fukuda K."/>
            <person name="Nemoto M."/>
            <person name="Inagaki K."/>
            <person name="Tamura T."/>
        </authorList>
    </citation>
    <scope>NUCLEOTIDE SEQUENCE</scope>
    <source>
        <strain evidence="8">FACHB-1375</strain>
    </source>
</reference>
<dbReference type="InterPro" id="IPR039420">
    <property type="entry name" value="WalR-like"/>
</dbReference>
<evidence type="ECO:0000256" key="2">
    <source>
        <dbReference type="ARBA" id="ARBA00023012"/>
    </source>
</evidence>
<dbReference type="GO" id="GO:0000976">
    <property type="term" value="F:transcription cis-regulatory region binding"/>
    <property type="evidence" value="ECO:0007669"/>
    <property type="project" value="TreeGrafter"/>
</dbReference>
<dbReference type="GO" id="GO:0000156">
    <property type="term" value="F:phosphorelay response regulator activity"/>
    <property type="evidence" value="ECO:0007669"/>
    <property type="project" value="TreeGrafter"/>
</dbReference>
<reference evidence="8" key="2">
    <citation type="submission" date="2020-08" db="EMBL/GenBank/DDBJ databases">
        <authorList>
            <person name="Chen M."/>
            <person name="Teng W."/>
            <person name="Zhao L."/>
            <person name="Hu C."/>
            <person name="Zhou Y."/>
            <person name="Han B."/>
            <person name="Song L."/>
            <person name="Shu W."/>
        </authorList>
    </citation>
    <scope>NUCLEOTIDE SEQUENCE</scope>
    <source>
        <strain evidence="8">FACHB-1375</strain>
    </source>
</reference>